<feature type="transmembrane region" description="Helical" evidence="7">
    <location>
        <begin position="85"/>
        <end position="103"/>
    </location>
</feature>
<evidence type="ECO:0000313" key="9">
    <source>
        <dbReference type="EMBL" id="RIV75747.1"/>
    </source>
</evidence>
<dbReference type="InterPro" id="IPR050291">
    <property type="entry name" value="CDF_Transporter"/>
</dbReference>
<dbReference type="GO" id="GO:0016020">
    <property type="term" value="C:membrane"/>
    <property type="evidence" value="ECO:0007669"/>
    <property type="project" value="UniProtKB-SubCell"/>
</dbReference>
<organism evidence="9 10">
    <name type="scientific">Pelagerythrobacter aerophilus</name>
    <dbReference type="NCBI Taxonomy" id="2306995"/>
    <lineage>
        <taxon>Bacteria</taxon>
        <taxon>Pseudomonadati</taxon>
        <taxon>Pseudomonadota</taxon>
        <taxon>Alphaproteobacteria</taxon>
        <taxon>Sphingomonadales</taxon>
        <taxon>Erythrobacteraceae</taxon>
        <taxon>Pelagerythrobacter</taxon>
    </lineage>
</organism>
<name>A0A418NEA5_9SPHN</name>
<evidence type="ECO:0000256" key="1">
    <source>
        <dbReference type="ARBA" id="ARBA00004141"/>
    </source>
</evidence>
<dbReference type="InterPro" id="IPR027469">
    <property type="entry name" value="Cation_efflux_TMD_sf"/>
</dbReference>
<feature type="domain" description="Cation efflux protein transmembrane" evidence="8">
    <location>
        <begin position="27"/>
        <end position="213"/>
    </location>
</feature>
<dbReference type="InterPro" id="IPR002524">
    <property type="entry name" value="Cation_efflux"/>
</dbReference>
<keyword evidence="4 7" id="KW-0812">Transmembrane</keyword>
<dbReference type="EMBL" id="QXFK01000019">
    <property type="protein sequence ID" value="RIV75747.1"/>
    <property type="molecule type" value="Genomic_DNA"/>
</dbReference>
<dbReference type="OrthoDB" id="9806522at2"/>
<dbReference type="AlphaFoldDB" id="A0A418NEA5"/>
<gene>
    <name evidence="9" type="ORF">D2V04_15835</name>
</gene>
<dbReference type="Pfam" id="PF01545">
    <property type="entry name" value="Cation_efflux"/>
    <property type="match status" value="1"/>
</dbReference>
<keyword evidence="10" id="KW-1185">Reference proteome</keyword>
<evidence type="ECO:0000256" key="6">
    <source>
        <dbReference type="ARBA" id="ARBA00023136"/>
    </source>
</evidence>
<evidence type="ECO:0000313" key="10">
    <source>
        <dbReference type="Proteomes" id="UP000285092"/>
    </source>
</evidence>
<dbReference type="InterPro" id="IPR058533">
    <property type="entry name" value="Cation_efflux_TM"/>
</dbReference>
<proteinExistence type="inferred from homology"/>
<sequence length="308" mass="33967">MNRLPEQIRGDFARAKRLEWQTLFWMSTVVAVMFVTMGGSQAMRSALIEDVLSLVPAITFLIAARFEPKDPTRKYPFGFVRVNSLAFLVAAVALTAVGGFLMYESALTLLMAEHPTVAPVEVFGHSVWLGWLMIAALGWSVVVPMILGRIKLPVAERLRDKVLHTDALMQKADWQTGLAGIAGILGIYFGYWWADSAAALFIAFSILRDGLSSMGIAAAELLDGAPRELDSSDIAAEAQRLQSRLEELWPQGEVRLRESGRYIVGTIEGVHSPADLPKLDELMGDDPAWRLVRLSFSPPEALRREDVG</sequence>
<evidence type="ECO:0000256" key="5">
    <source>
        <dbReference type="ARBA" id="ARBA00022989"/>
    </source>
</evidence>
<comment type="similarity">
    <text evidence="2">Belongs to the cation diffusion facilitator (CDF) transporter (TC 2.A.4) family.</text>
</comment>
<dbReference type="RefSeq" id="WP_119514672.1">
    <property type="nucleotide sequence ID" value="NZ_QXFK01000019.1"/>
</dbReference>
<dbReference type="PANTHER" id="PTHR43840:SF15">
    <property type="entry name" value="MITOCHONDRIAL METAL TRANSPORTER 1-RELATED"/>
    <property type="match status" value="1"/>
</dbReference>
<reference evidence="9 10" key="1">
    <citation type="submission" date="2018-08" db="EMBL/GenBank/DDBJ databases">
        <title>Altererythrobacter sp.Ery1 and Ery12, the genome sequencing of novel strains in genus Alterythrobacter.</title>
        <authorList>
            <person name="Cheng H."/>
            <person name="Wu Y.-H."/>
            <person name="Fang C."/>
            <person name="Xu X.-W."/>
        </authorList>
    </citation>
    <scope>NUCLEOTIDE SEQUENCE [LARGE SCALE GENOMIC DNA]</scope>
    <source>
        <strain evidence="9 10">Ery1</strain>
    </source>
</reference>
<dbReference type="GO" id="GO:0008324">
    <property type="term" value="F:monoatomic cation transmembrane transporter activity"/>
    <property type="evidence" value="ECO:0007669"/>
    <property type="project" value="InterPro"/>
</dbReference>
<evidence type="ECO:0000256" key="3">
    <source>
        <dbReference type="ARBA" id="ARBA00022448"/>
    </source>
</evidence>
<dbReference type="Proteomes" id="UP000285092">
    <property type="component" value="Unassembled WGS sequence"/>
</dbReference>
<comment type="subcellular location">
    <subcellularLocation>
        <location evidence="1">Membrane</location>
        <topology evidence="1">Multi-pass membrane protein</topology>
    </subcellularLocation>
</comment>
<evidence type="ECO:0000256" key="2">
    <source>
        <dbReference type="ARBA" id="ARBA00008114"/>
    </source>
</evidence>
<feature type="transmembrane region" description="Helical" evidence="7">
    <location>
        <begin position="46"/>
        <end position="64"/>
    </location>
</feature>
<dbReference type="Gene3D" id="1.20.1510.10">
    <property type="entry name" value="Cation efflux protein transmembrane domain"/>
    <property type="match status" value="1"/>
</dbReference>
<dbReference type="PANTHER" id="PTHR43840">
    <property type="entry name" value="MITOCHONDRIAL METAL TRANSPORTER 1-RELATED"/>
    <property type="match status" value="1"/>
</dbReference>
<protein>
    <submittedName>
        <fullName evidence="9">Cation diffusion facilitator family transporter</fullName>
    </submittedName>
</protein>
<feature type="transmembrane region" description="Helical" evidence="7">
    <location>
        <begin position="177"/>
        <end position="194"/>
    </location>
</feature>
<evidence type="ECO:0000256" key="7">
    <source>
        <dbReference type="SAM" id="Phobius"/>
    </source>
</evidence>
<evidence type="ECO:0000259" key="8">
    <source>
        <dbReference type="Pfam" id="PF01545"/>
    </source>
</evidence>
<evidence type="ECO:0000256" key="4">
    <source>
        <dbReference type="ARBA" id="ARBA00022692"/>
    </source>
</evidence>
<feature type="transmembrane region" description="Helical" evidence="7">
    <location>
        <begin position="123"/>
        <end position="147"/>
    </location>
</feature>
<keyword evidence="6 7" id="KW-0472">Membrane</keyword>
<feature type="transmembrane region" description="Helical" evidence="7">
    <location>
        <begin position="20"/>
        <end position="40"/>
    </location>
</feature>
<keyword evidence="3" id="KW-0813">Transport</keyword>
<keyword evidence="5 7" id="KW-1133">Transmembrane helix</keyword>
<accession>A0A418NEA5</accession>
<dbReference type="NCBIfam" id="TIGR01297">
    <property type="entry name" value="CDF"/>
    <property type="match status" value="1"/>
</dbReference>
<dbReference type="SUPFAM" id="SSF161111">
    <property type="entry name" value="Cation efflux protein transmembrane domain-like"/>
    <property type="match status" value="1"/>
</dbReference>
<comment type="caution">
    <text evidence="9">The sequence shown here is derived from an EMBL/GenBank/DDBJ whole genome shotgun (WGS) entry which is preliminary data.</text>
</comment>